<comment type="cofactor">
    <cofactor evidence="7">
        <name>[2Fe-2S] cluster</name>
        <dbReference type="ChEBI" id="CHEBI:190135"/>
    </cofactor>
</comment>
<keyword evidence="6" id="KW-0411">Iron-sulfur</keyword>
<keyword evidence="2" id="KW-0001">2Fe-2S</keyword>
<dbReference type="Pfam" id="PF04324">
    <property type="entry name" value="Fer2_BFD"/>
    <property type="match status" value="1"/>
</dbReference>
<dbReference type="RefSeq" id="WP_147712452.1">
    <property type="nucleotide sequence ID" value="NZ_VKAD01000001.1"/>
</dbReference>
<evidence type="ECO:0000313" key="11">
    <source>
        <dbReference type="EMBL" id="TXR53247.1"/>
    </source>
</evidence>
<keyword evidence="3" id="KW-0479">Metal-binding</keyword>
<dbReference type="InterPro" id="IPR007419">
    <property type="entry name" value="BFD-like_2Fe2S-bd_dom"/>
</dbReference>
<dbReference type="PANTHER" id="PTHR37424:SF1">
    <property type="entry name" value="BACTERIOFERRITIN-ASSOCIATED FERREDOXIN"/>
    <property type="match status" value="1"/>
</dbReference>
<dbReference type="CDD" id="cd19945">
    <property type="entry name" value="Fer2_BFD"/>
    <property type="match status" value="1"/>
</dbReference>
<keyword evidence="1" id="KW-0813">Transport</keyword>
<dbReference type="InterPro" id="IPR052371">
    <property type="entry name" value="BFD-associated_ferredoxin"/>
</dbReference>
<dbReference type="Proteomes" id="UP000321764">
    <property type="component" value="Unassembled WGS sequence"/>
</dbReference>
<evidence type="ECO:0000256" key="6">
    <source>
        <dbReference type="ARBA" id="ARBA00023014"/>
    </source>
</evidence>
<dbReference type="PANTHER" id="PTHR37424">
    <property type="entry name" value="BACTERIOFERRITIN-ASSOCIATED FERREDOXIN"/>
    <property type="match status" value="1"/>
</dbReference>
<protein>
    <recommendedName>
        <fullName evidence="8">Bacterioferritin-associated ferredoxin</fullName>
    </recommendedName>
</protein>
<organism evidence="11 12">
    <name type="scientific">Reinekea thalattae</name>
    <dbReference type="NCBI Taxonomy" id="2593301"/>
    <lineage>
        <taxon>Bacteria</taxon>
        <taxon>Pseudomonadati</taxon>
        <taxon>Pseudomonadota</taxon>
        <taxon>Gammaproteobacteria</taxon>
        <taxon>Oceanospirillales</taxon>
        <taxon>Saccharospirillaceae</taxon>
        <taxon>Reinekea</taxon>
    </lineage>
</organism>
<keyword evidence="4" id="KW-0249">Electron transport</keyword>
<evidence type="ECO:0000256" key="2">
    <source>
        <dbReference type="ARBA" id="ARBA00022714"/>
    </source>
</evidence>
<dbReference type="GO" id="GO:0046872">
    <property type="term" value="F:metal ion binding"/>
    <property type="evidence" value="ECO:0007669"/>
    <property type="project" value="UniProtKB-KW"/>
</dbReference>
<dbReference type="AlphaFoldDB" id="A0A5C8Z6J5"/>
<dbReference type="InterPro" id="IPR041854">
    <property type="entry name" value="BFD-like_2Fe2S-bd_dom_sf"/>
</dbReference>
<evidence type="ECO:0000256" key="3">
    <source>
        <dbReference type="ARBA" id="ARBA00022723"/>
    </source>
</evidence>
<comment type="similarity">
    <text evidence="9">Belongs to the Bfd family.</text>
</comment>
<evidence type="ECO:0000256" key="7">
    <source>
        <dbReference type="ARBA" id="ARBA00034078"/>
    </source>
</evidence>
<evidence type="ECO:0000256" key="4">
    <source>
        <dbReference type="ARBA" id="ARBA00022982"/>
    </source>
</evidence>
<evidence type="ECO:0000256" key="5">
    <source>
        <dbReference type="ARBA" id="ARBA00023004"/>
    </source>
</evidence>
<name>A0A5C8Z6J5_9GAMM</name>
<feature type="domain" description="BFD-like [2Fe-2S]-binding" evidence="10">
    <location>
        <begin position="2"/>
        <end position="49"/>
    </location>
</feature>
<evidence type="ECO:0000313" key="12">
    <source>
        <dbReference type="Proteomes" id="UP000321764"/>
    </source>
</evidence>
<gene>
    <name evidence="11" type="ORF">FME95_01345</name>
</gene>
<dbReference type="GO" id="GO:0051537">
    <property type="term" value="F:2 iron, 2 sulfur cluster binding"/>
    <property type="evidence" value="ECO:0007669"/>
    <property type="project" value="UniProtKB-KW"/>
</dbReference>
<evidence type="ECO:0000256" key="1">
    <source>
        <dbReference type="ARBA" id="ARBA00022448"/>
    </source>
</evidence>
<dbReference type="Gene3D" id="1.10.10.1100">
    <property type="entry name" value="BFD-like [2Fe-2S]-binding domain"/>
    <property type="match status" value="1"/>
</dbReference>
<evidence type="ECO:0000256" key="9">
    <source>
        <dbReference type="ARBA" id="ARBA00046332"/>
    </source>
</evidence>
<accession>A0A5C8Z6J5</accession>
<keyword evidence="12" id="KW-1185">Reference proteome</keyword>
<reference evidence="11 12" key="1">
    <citation type="submission" date="2019-07" db="EMBL/GenBank/DDBJ databases">
        <title>Reinekea sp. strain SSH23 genome sequencing and assembly.</title>
        <authorList>
            <person name="Kim I."/>
        </authorList>
    </citation>
    <scope>NUCLEOTIDE SEQUENCE [LARGE SCALE GENOMIC DNA]</scope>
    <source>
        <strain evidence="11 12">SSH23</strain>
    </source>
</reference>
<keyword evidence="5" id="KW-0408">Iron</keyword>
<dbReference type="OrthoDB" id="9815350at2"/>
<proteinExistence type="inferred from homology"/>
<evidence type="ECO:0000256" key="8">
    <source>
        <dbReference type="ARBA" id="ARBA00039386"/>
    </source>
</evidence>
<dbReference type="EMBL" id="VKAD01000001">
    <property type="protein sequence ID" value="TXR53247.1"/>
    <property type="molecule type" value="Genomic_DNA"/>
</dbReference>
<evidence type="ECO:0000259" key="10">
    <source>
        <dbReference type="Pfam" id="PF04324"/>
    </source>
</evidence>
<comment type="caution">
    <text evidence="11">The sequence shown here is derived from an EMBL/GenBank/DDBJ whole genome shotgun (WGS) entry which is preliminary data.</text>
</comment>
<sequence length="71" mass="7811">MYVCLCLGITDQDIRQSIADGASSVKQVREQLGAGSQCGKCAMHTRQLVRDELELLKQSTASETQLFYEAS</sequence>